<organism evidence="2">
    <name type="scientific">Arion vulgaris</name>
    <dbReference type="NCBI Taxonomy" id="1028688"/>
    <lineage>
        <taxon>Eukaryota</taxon>
        <taxon>Metazoa</taxon>
        <taxon>Spiralia</taxon>
        <taxon>Lophotrochozoa</taxon>
        <taxon>Mollusca</taxon>
        <taxon>Gastropoda</taxon>
        <taxon>Heterobranchia</taxon>
        <taxon>Euthyneura</taxon>
        <taxon>Panpulmonata</taxon>
        <taxon>Eupulmonata</taxon>
        <taxon>Stylommatophora</taxon>
        <taxon>Helicina</taxon>
        <taxon>Arionoidea</taxon>
        <taxon>Arionidae</taxon>
        <taxon>Arion</taxon>
    </lineage>
</organism>
<gene>
    <name evidence="2" type="primary">ORF221815</name>
</gene>
<name>A0A0B7C2H7_9EUPU</name>
<sequence>MSSSLAPHPTTTTPLPAGFADGIPPLPTLTNISSNDETLIVLLEKPPPPPLPPPNVP</sequence>
<dbReference type="AlphaFoldDB" id="A0A0B7C2H7"/>
<accession>A0A0B7C2H7</accession>
<feature type="non-terminal residue" evidence="2">
    <location>
        <position position="57"/>
    </location>
</feature>
<proteinExistence type="predicted"/>
<evidence type="ECO:0000256" key="1">
    <source>
        <dbReference type="SAM" id="MobiDB-lite"/>
    </source>
</evidence>
<feature type="region of interest" description="Disordered" evidence="1">
    <location>
        <begin position="1"/>
        <end position="31"/>
    </location>
</feature>
<protein>
    <submittedName>
        <fullName evidence="2">Uncharacterized protein</fullName>
    </submittedName>
</protein>
<reference evidence="2" key="1">
    <citation type="submission" date="2014-12" db="EMBL/GenBank/DDBJ databases">
        <title>Insight into the proteome of Arion vulgaris.</title>
        <authorList>
            <person name="Aradska J."/>
            <person name="Bulat T."/>
            <person name="Smidak R."/>
            <person name="Sarate P."/>
            <person name="Gangsoo J."/>
            <person name="Sialana F."/>
            <person name="Bilban M."/>
            <person name="Lubec G."/>
        </authorList>
    </citation>
    <scope>NUCLEOTIDE SEQUENCE</scope>
    <source>
        <tissue evidence="2">Skin</tissue>
    </source>
</reference>
<dbReference type="EMBL" id="HACG01052788">
    <property type="protein sequence ID" value="CEK99659.1"/>
    <property type="molecule type" value="Transcribed_RNA"/>
</dbReference>
<evidence type="ECO:0000313" key="2">
    <source>
        <dbReference type="EMBL" id="CEK99659.1"/>
    </source>
</evidence>
<feature type="compositionally biased region" description="Low complexity" evidence="1">
    <location>
        <begin position="1"/>
        <end position="17"/>
    </location>
</feature>